<protein>
    <recommendedName>
        <fullName evidence="3">Cytotoxic translational repressor of toxin-antitoxin stability system</fullName>
    </recommendedName>
</protein>
<proteinExistence type="predicted"/>
<organism evidence="1 2">
    <name type="scientific">Streptomyces hirsutus</name>
    <dbReference type="NCBI Taxonomy" id="35620"/>
    <lineage>
        <taxon>Bacteria</taxon>
        <taxon>Bacillati</taxon>
        <taxon>Actinomycetota</taxon>
        <taxon>Actinomycetes</taxon>
        <taxon>Kitasatosporales</taxon>
        <taxon>Streptomycetaceae</taxon>
        <taxon>Streptomyces</taxon>
    </lineage>
</organism>
<dbReference type="RefSeq" id="WP_326755058.1">
    <property type="nucleotide sequence ID" value="NZ_CP109134.1"/>
</dbReference>
<sequence length="86" mass="10331">MAHWIVVEEREETLRPIARFEGTREEARRRLYETACTHRFAGGLKQQRREVYRVDDDTYFVEIKGGLGTHRLRYCLAERVWSTDDQ</sequence>
<evidence type="ECO:0008006" key="3">
    <source>
        <dbReference type="Google" id="ProtNLM"/>
    </source>
</evidence>
<keyword evidence="2" id="KW-1185">Reference proteome</keyword>
<evidence type="ECO:0000313" key="2">
    <source>
        <dbReference type="Proteomes" id="UP001335325"/>
    </source>
</evidence>
<dbReference type="GeneID" id="91546590"/>
<dbReference type="Proteomes" id="UP001335325">
    <property type="component" value="Chromosome"/>
</dbReference>
<name>A0ABZ1GSW3_9ACTN</name>
<accession>A0ABZ1GSW3</accession>
<reference evidence="1 2" key="1">
    <citation type="submission" date="2022-10" db="EMBL/GenBank/DDBJ databases">
        <title>The complete genomes of actinobacterial strains from the NBC collection.</title>
        <authorList>
            <person name="Joergensen T.S."/>
            <person name="Alvarez Arevalo M."/>
            <person name="Sterndorff E.B."/>
            <person name="Faurdal D."/>
            <person name="Vuksanovic O."/>
            <person name="Mourched A.-S."/>
            <person name="Charusanti P."/>
            <person name="Shaw S."/>
            <person name="Blin K."/>
            <person name="Weber T."/>
        </authorList>
    </citation>
    <scope>NUCLEOTIDE SEQUENCE [LARGE SCALE GENOMIC DNA]</scope>
    <source>
        <strain evidence="1 2">NBC 01753</strain>
    </source>
</reference>
<dbReference type="EMBL" id="CP109134">
    <property type="protein sequence ID" value="WSD09284.1"/>
    <property type="molecule type" value="Genomic_DNA"/>
</dbReference>
<gene>
    <name evidence="1" type="ORF">OIE73_28470</name>
</gene>
<evidence type="ECO:0000313" key="1">
    <source>
        <dbReference type="EMBL" id="WSD09284.1"/>
    </source>
</evidence>